<accession>A0A9N9J4N1</accession>
<dbReference type="AlphaFoldDB" id="A0A9N9J4N1"/>
<gene>
    <name evidence="1" type="ORF">CPELLU_LOCUS15573</name>
</gene>
<name>A0A9N9J4N1_9GLOM</name>
<sequence>MENYYDYSSDENLEENFSTDQDEPLFVYDYLAAMKVRHWLEEQDSLEILEDDKDNEDSLSEDENMDHKFLNVEKNNLLPCIIIDNLKGEIRCCNLTYNLKSLSQLFETWEIEMTLEENSNTNTLGVCSSHFNFDHSKLHSSHAKQFKDISQSVVKPKNVCSVINIKTFLVELMTVKNMVEIYVEEIFNHHVHYVCTKCFESNSGHIHKRDGKKSRTCVNNELHKDNTNQHMMKLLENPNSDVSSSTDTTSTNTTNCLPSPLLVKTAIRINAFDYYLSTDKKYIKADEYQQHSEALRNFIHNSHKDIEQYRNNLENPNSLNEYYNSFPLALTRLIHFAVAIAIHLYLKKNNKIQDEMDNIKIENTIISRNNNTLKVWYLYYCLAEYWKAHRAGIRTRNLDMQLKNLAAFAPLFPVAGKNNYAMSIAFFLESILHHPQQYELLRHVASVNIIREYYYLAFDEALEQYGIKFIKQNLASGLSDSVLLKQRIAAIQDEHKRMLMLYSEFVSDNVIVSQDQAVKQYTEVLWELVDELTCAFNLTNPKQDNLFKHTQEMNQDGYKRMFTFYKIRLNRLDKLLQE</sequence>
<protein>
    <submittedName>
        <fullName evidence="1">9922_t:CDS:1</fullName>
    </submittedName>
</protein>
<feature type="non-terminal residue" evidence="1">
    <location>
        <position position="1"/>
    </location>
</feature>
<evidence type="ECO:0000313" key="2">
    <source>
        <dbReference type="Proteomes" id="UP000789759"/>
    </source>
</evidence>
<dbReference type="EMBL" id="CAJVQA010020796">
    <property type="protein sequence ID" value="CAG8765642.1"/>
    <property type="molecule type" value="Genomic_DNA"/>
</dbReference>
<dbReference type="Proteomes" id="UP000789759">
    <property type="component" value="Unassembled WGS sequence"/>
</dbReference>
<evidence type="ECO:0000313" key="1">
    <source>
        <dbReference type="EMBL" id="CAG8765642.1"/>
    </source>
</evidence>
<comment type="caution">
    <text evidence="1">The sequence shown here is derived from an EMBL/GenBank/DDBJ whole genome shotgun (WGS) entry which is preliminary data.</text>
</comment>
<reference evidence="1" key="1">
    <citation type="submission" date="2021-06" db="EMBL/GenBank/DDBJ databases">
        <authorList>
            <person name="Kallberg Y."/>
            <person name="Tangrot J."/>
            <person name="Rosling A."/>
        </authorList>
    </citation>
    <scope>NUCLEOTIDE SEQUENCE</scope>
    <source>
        <strain evidence="1">FL966</strain>
    </source>
</reference>
<proteinExistence type="predicted"/>
<organism evidence="1 2">
    <name type="scientific">Cetraspora pellucida</name>
    <dbReference type="NCBI Taxonomy" id="1433469"/>
    <lineage>
        <taxon>Eukaryota</taxon>
        <taxon>Fungi</taxon>
        <taxon>Fungi incertae sedis</taxon>
        <taxon>Mucoromycota</taxon>
        <taxon>Glomeromycotina</taxon>
        <taxon>Glomeromycetes</taxon>
        <taxon>Diversisporales</taxon>
        <taxon>Gigasporaceae</taxon>
        <taxon>Cetraspora</taxon>
    </lineage>
</organism>
<dbReference type="OrthoDB" id="2383622at2759"/>
<keyword evidence="2" id="KW-1185">Reference proteome</keyword>